<evidence type="ECO:0000313" key="10">
    <source>
        <dbReference type="EMBL" id="GGK18967.1"/>
    </source>
</evidence>
<evidence type="ECO:0000256" key="2">
    <source>
        <dbReference type="ARBA" id="ARBA00006275"/>
    </source>
</evidence>
<organism evidence="10 11">
    <name type="scientific">Yeosuana aromativorans</name>
    <dbReference type="NCBI Taxonomy" id="288019"/>
    <lineage>
        <taxon>Bacteria</taxon>
        <taxon>Pseudomonadati</taxon>
        <taxon>Bacteroidota</taxon>
        <taxon>Flavobacteriia</taxon>
        <taxon>Flavobacteriales</taxon>
        <taxon>Flavobacteriaceae</taxon>
        <taxon>Yeosuana</taxon>
    </lineage>
</organism>
<comment type="similarity">
    <text evidence="2">Belongs to the SusD family.</text>
</comment>
<dbReference type="InterPro" id="IPR011990">
    <property type="entry name" value="TPR-like_helical_dom_sf"/>
</dbReference>
<dbReference type="EMBL" id="BMNR01000002">
    <property type="protein sequence ID" value="GGK18967.1"/>
    <property type="molecule type" value="Genomic_DNA"/>
</dbReference>
<feature type="region of interest" description="Disordered" evidence="6">
    <location>
        <begin position="445"/>
        <end position="464"/>
    </location>
</feature>
<dbReference type="CDD" id="cd08977">
    <property type="entry name" value="SusD"/>
    <property type="match status" value="1"/>
</dbReference>
<protein>
    <submittedName>
        <fullName evidence="10">Membrane protein</fullName>
    </submittedName>
</protein>
<evidence type="ECO:0000259" key="8">
    <source>
        <dbReference type="Pfam" id="PF07980"/>
    </source>
</evidence>
<feature type="domain" description="SusD-like N-terminal" evidence="9">
    <location>
        <begin position="64"/>
        <end position="233"/>
    </location>
</feature>
<dbReference type="SUPFAM" id="SSF48452">
    <property type="entry name" value="TPR-like"/>
    <property type="match status" value="1"/>
</dbReference>
<feature type="transmembrane region" description="Helical" evidence="7">
    <location>
        <begin position="7"/>
        <end position="28"/>
    </location>
</feature>
<sequence length="464" mass="52602">MKTIDKIYDNALCMGTYCCSILMLLILVSCEDFIEVEAPKNELVGTVVFTDTKTAEAALSGIYSQMTEGFDGFANYRTTLLAGLYSDELDDYSGNTDIVSFHENSLNPNNSNLLNLWQEPYKYIYQANSVIEGLENTRGLDADIKQQFIGEALFIRAFCHFYLVNFFGDIPYIVTTDYIKNSSAVRQPNDEIYSKIVADLKEAIPLLPDFYVSDGRARPNTYAAQALLARVYLYLEDWENAHLLTTSVIGTTEHFELETNLDQVFLKDSREAIWQLQPVIDGLNTVEGFAFILYGVPRNSALSSNVLDAFDDGDLRKESWIGTITSDSDTYFYPYKYQVFFGSDLTEYYMVLRLAEQYLIRAEASAQLNNIEAAKADLNVIRNRAGLGDFLGNSKAELLEAIYKERQRELFAEWGHRWFDLKRTGKADAVLSVLKPGWQSTDTLFPIPQSELQNNPKISQNPGY</sequence>
<reference evidence="10" key="2">
    <citation type="submission" date="2020-09" db="EMBL/GenBank/DDBJ databases">
        <authorList>
            <person name="Sun Q."/>
            <person name="Ohkuma M."/>
        </authorList>
    </citation>
    <scope>NUCLEOTIDE SEQUENCE</scope>
    <source>
        <strain evidence="10">JCM 12862</strain>
    </source>
</reference>
<comment type="caution">
    <text evidence="10">The sequence shown here is derived from an EMBL/GenBank/DDBJ whole genome shotgun (WGS) entry which is preliminary data.</text>
</comment>
<keyword evidence="4 7" id="KW-0472">Membrane</keyword>
<dbReference type="InterPro" id="IPR033985">
    <property type="entry name" value="SusD-like_N"/>
</dbReference>
<comment type="subcellular location">
    <subcellularLocation>
        <location evidence="1">Cell outer membrane</location>
    </subcellularLocation>
</comment>
<dbReference type="InterPro" id="IPR012944">
    <property type="entry name" value="SusD_RagB_dom"/>
</dbReference>
<name>A0A8J3FF65_9FLAO</name>
<keyword evidence="5" id="KW-0998">Cell outer membrane</keyword>
<dbReference type="Proteomes" id="UP000612329">
    <property type="component" value="Unassembled WGS sequence"/>
</dbReference>
<proteinExistence type="inferred from homology"/>
<evidence type="ECO:0000256" key="1">
    <source>
        <dbReference type="ARBA" id="ARBA00004442"/>
    </source>
</evidence>
<keyword evidence="11" id="KW-1185">Reference proteome</keyword>
<dbReference type="Pfam" id="PF07980">
    <property type="entry name" value="SusD_RagB"/>
    <property type="match status" value="1"/>
</dbReference>
<dbReference type="GO" id="GO:0009279">
    <property type="term" value="C:cell outer membrane"/>
    <property type="evidence" value="ECO:0007669"/>
    <property type="project" value="UniProtKB-SubCell"/>
</dbReference>
<evidence type="ECO:0000259" key="9">
    <source>
        <dbReference type="Pfam" id="PF14322"/>
    </source>
</evidence>
<reference evidence="10" key="1">
    <citation type="journal article" date="2014" name="Int. J. Syst. Evol. Microbiol.">
        <title>Complete genome sequence of Corynebacterium casei LMG S-19264T (=DSM 44701T), isolated from a smear-ripened cheese.</title>
        <authorList>
            <consortium name="US DOE Joint Genome Institute (JGI-PGF)"/>
            <person name="Walter F."/>
            <person name="Albersmeier A."/>
            <person name="Kalinowski J."/>
            <person name="Ruckert C."/>
        </authorList>
    </citation>
    <scope>NUCLEOTIDE SEQUENCE</scope>
    <source>
        <strain evidence="10">JCM 12862</strain>
    </source>
</reference>
<evidence type="ECO:0000256" key="7">
    <source>
        <dbReference type="SAM" id="Phobius"/>
    </source>
</evidence>
<dbReference type="RefSeq" id="WP_188650881.1">
    <property type="nucleotide sequence ID" value="NZ_BMNR01000002.1"/>
</dbReference>
<accession>A0A8J3FF65</accession>
<feature type="domain" description="RagB/SusD" evidence="8">
    <location>
        <begin position="324"/>
        <end position="464"/>
    </location>
</feature>
<dbReference type="Pfam" id="PF14322">
    <property type="entry name" value="SusD-like_3"/>
    <property type="match status" value="1"/>
</dbReference>
<dbReference type="AlphaFoldDB" id="A0A8J3FF65"/>
<dbReference type="Gene3D" id="1.25.40.390">
    <property type="match status" value="1"/>
</dbReference>
<feature type="compositionally biased region" description="Polar residues" evidence="6">
    <location>
        <begin position="450"/>
        <end position="464"/>
    </location>
</feature>
<keyword evidence="3" id="KW-0732">Signal</keyword>
<gene>
    <name evidence="10" type="ORF">GCM10007962_11450</name>
</gene>
<dbReference type="PROSITE" id="PS51257">
    <property type="entry name" value="PROKAR_LIPOPROTEIN"/>
    <property type="match status" value="1"/>
</dbReference>
<evidence type="ECO:0000256" key="4">
    <source>
        <dbReference type="ARBA" id="ARBA00023136"/>
    </source>
</evidence>
<keyword evidence="7" id="KW-1133">Transmembrane helix</keyword>
<keyword evidence="7" id="KW-0812">Transmembrane</keyword>
<evidence type="ECO:0000256" key="3">
    <source>
        <dbReference type="ARBA" id="ARBA00022729"/>
    </source>
</evidence>
<evidence type="ECO:0000256" key="6">
    <source>
        <dbReference type="SAM" id="MobiDB-lite"/>
    </source>
</evidence>
<evidence type="ECO:0000313" key="11">
    <source>
        <dbReference type="Proteomes" id="UP000612329"/>
    </source>
</evidence>
<evidence type="ECO:0000256" key="5">
    <source>
        <dbReference type="ARBA" id="ARBA00023237"/>
    </source>
</evidence>